<dbReference type="EMBL" id="CACVKT020000784">
    <property type="protein sequence ID" value="CAC5363070.1"/>
    <property type="molecule type" value="Genomic_DNA"/>
</dbReference>
<reference evidence="10 11" key="1">
    <citation type="submission" date="2020-06" db="EMBL/GenBank/DDBJ databases">
        <authorList>
            <person name="Li R."/>
            <person name="Bekaert M."/>
        </authorList>
    </citation>
    <scope>NUCLEOTIDE SEQUENCE [LARGE SCALE GENOMIC DNA]</scope>
    <source>
        <strain evidence="11">wild</strain>
    </source>
</reference>
<keyword evidence="4" id="KW-1003">Cell membrane</keyword>
<gene>
    <name evidence="10" type="ORF">MCOR_4629</name>
</gene>
<evidence type="ECO:0000256" key="9">
    <source>
        <dbReference type="SAM" id="Phobius"/>
    </source>
</evidence>
<dbReference type="AlphaFoldDB" id="A0A6J8A903"/>
<keyword evidence="7 9" id="KW-0472">Membrane</keyword>
<keyword evidence="3 8" id="KW-0813">Transport</keyword>
<dbReference type="PANTHER" id="PTHR19139">
    <property type="entry name" value="AQUAPORIN TRANSPORTER"/>
    <property type="match status" value="1"/>
</dbReference>
<keyword evidence="5 8" id="KW-0812">Transmembrane</keyword>
<protein>
    <submittedName>
        <fullName evidence="10">AQP8</fullName>
    </submittedName>
</protein>
<evidence type="ECO:0000256" key="1">
    <source>
        <dbReference type="ARBA" id="ARBA00004651"/>
    </source>
</evidence>
<keyword evidence="11" id="KW-1185">Reference proteome</keyword>
<dbReference type="InterPro" id="IPR034294">
    <property type="entry name" value="Aquaporin_transptr"/>
</dbReference>
<evidence type="ECO:0000256" key="5">
    <source>
        <dbReference type="ARBA" id="ARBA00022692"/>
    </source>
</evidence>
<dbReference type="GO" id="GO:0015250">
    <property type="term" value="F:water channel activity"/>
    <property type="evidence" value="ECO:0007669"/>
    <property type="project" value="TreeGrafter"/>
</dbReference>
<evidence type="ECO:0000256" key="2">
    <source>
        <dbReference type="ARBA" id="ARBA00006175"/>
    </source>
</evidence>
<dbReference type="GO" id="GO:0005886">
    <property type="term" value="C:plasma membrane"/>
    <property type="evidence" value="ECO:0007669"/>
    <property type="project" value="UniProtKB-SubCell"/>
</dbReference>
<dbReference type="InterPro" id="IPR022357">
    <property type="entry name" value="MIP_CS"/>
</dbReference>
<proteinExistence type="inferred from homology"/>
<evidence type="ECO:0000313" key="10">
    <source>
        <dbReference type="EMBL" id="CAC5363070.1"/>
    </source>
</evidence>
<comment type="similarity">
    <text evidence="2 8">Belongs to the MIP/aquaporin (TC 1.A.8) family.</text>
</comment>
<evidence type="ECO:0000313" key="11">
    <source>
        <dbReference type="Proteomes" id="UP000507470"/>
    </source>
</evidence>
<organism evidence="10 11">
    <name type="scientific">Mytilus coruscus</name>
    <name type="common">Sea mussel</name>
    <dbReference type="NCBI Taxonomy" id="42192"/>
    <lineage>
        <taxon>Eukaryota</taxon>
        <taxon>Metazoa</taxon>
        <taxon>Spiralia</taxon>
        <taxon>Lophotrochozoa</taxon>
        <taxon>Mollusca</taxon>
        <taxon>Bivalvia</taxon>
        <taxon>Autobranchia</taxon>
        <taxon>Pteriomorphia</taxon>
        <taxon>Mytilida</taxon>
        <taxon>Mytiloidea</taxon>
        <taxon>Mytilidae</taxon>
        <taxon>Mytilinae</taxon>
        <taxon>Mytilus</taxon>
    </lineage>
</organism>
<dbReference type="OrthoDB" id="3222at2759"/>
<evidence type="ECO:0000256" key="8">
    <source>
        <dbReference type="RuleBase" id="RU000477"/>
    </source>
</evidence>
<comment type="subcellular location">
    <subcellularLocation>
        <location evidence="1">Cell membrane</location>
        <topology evidence="1">Multi-pass membrane protein</topology>
    </subcellularLocation>
</comment>
<dbReference type="PRINTS" id="PR00783">
    <property type="entry name" value="MINTRINSICP"/>
</dbReference>
<accession>A0A6J8A903</accession>
<dbReference type="InterPro" id="IPR000425">
    <property type="entry name" value="MIP"/>
</dbReference>
<sequence>MTTDNHLRNRDLDIAQEQQVIFTEGMTVYDGTECIHSDETIRNRSIFNSNKELLRAMFVEFLGTLLYVFITTNFGGGHFNPAVTLAVSISSGFSKTTIFHPIAQIIGGIAGAGLTKAIQDVNFDESEYYRTVLGRSVELEYGILCEGLITFILVITSLMSITEKE</sequence>
<evidence type="ECO:0000256" key="4">
    <source>
        <dbReference type="ARBA" id="ARBA00022475"/>
    </source>
</evidence>
<evidence type="ECO:0000256" key="6">
    <source>
        <dbReference type="ARBA" id="ARBA00022989"/>
    </source>
</evidence>
<evidence type="ECO:0000256" key="3">
    <source>
        <dbReference type="ARBA" id="ARBA00022448"/>
    </source>
</evidence>
<dbReference type="Pfam" id="PF00230">
    <property type="entry name" value="MIP"/>
    <property type="match status" value="1"/>
</dbReference>
<dbReference type="InterPro" id="IPR023271">
    <property type="entry name" value="Aquaporin-like"/>
</dbReference>
<dbReference type="PROSITE" id="PS00221">
    <property type="entry name" value="MIP"/>
    <property type="match status" value="1"/>
</dbReference>
<dbReference type="SUPFAM" id="SSF81338">
    <property type="entry name" value="Aquaporin-like"/>
    <property type="match status" value="1"/>
</dbReference>
<dbReference type="Gene3D" id="1.20.1080.10">
    <property type="entry name" value="Glycerol uptake facilitator protein"/>
    <property type="match status" value="1"/>
</dbReference>
<dbReference type="Proteomes" id="UP000507470">
    <property type="component" value="Unassembled WGS sequence"/>
</dbReference>
<dbReference type="PANTHER" id="PTHR19139:SF199">
    <property type="entry name" value="MIP17260P"/>
    <property type="match status" value="1"/>
</dbReference>
<evidence type="ECO:0000256" key="7">
    <source>
        <dbReference type="ARBA" id="ARBA00023136"/>
    </source>
</evidence>
<feature type="transmembrane region" description="Helical" evidence="9">
    <location>
        <begin position="53"/>
        <end position="70"/>
    </location>
</feature>
<keyword evidence="6 9" id="KW-1133">Transmembrane helix</keyword>
<name>A0A6J8A903_MYTCO</name>
<feature type="transmembrane region" description="Helical" evidence="9">
    <location>
        <begin position="141"/>
        <end position="161"/>
    </location>
</feature>